<name>A0A402CUQ8_9BACT</name>
<dbReference type="Pfam" id="PF17389">
    <property type="entry name" value="Bac_rhamnosid6H"/>
    <property type="match status" value="1"/>
</dbReference>
<evidence type="ECO:0000259" key="2">
    <source>
        <dbReference type="Pfam" id="PF17389"/>
    </source>
</evidence>
<organism evidence="4 5">
    <name type="scientific">Capsulimonas corticalis</name>
    <dbReference type="NCBI Taxonomy" id="2219043"/>
    <lineage>
        <taxon>Bacteria</taxon>
        <taxon>Bacillati</taxon>
        <taxon>Armatimonadota</taxon>
        <taxon>Armatimonadia</taxon>
        <taxon>Capsulimonadales</taxon>
        <taxon>Capsulimonadaceae</taxon>
        <taxon>Capsulimonas</taxon>
    </lineage>
</organism>
<gene>
    <name evidence="4" type="ORF">CCAX7_11110</name>
</gene>
<feature type="domain" description="Alpha-L-rhamnosidase C-terminal" evidence="3">
    <location>
        <begin position="711"/>
        <end position="776"/>
    </location>
</feature>
<dbReference type="PANTHER" id="PTHR34987">
    <property type="entry name" value="C, PUTATIVE (AFU_ORTHOLOGUE AFUA_3G02880)-RELATED"/>
    <property type="match status" value="1"/>
</dbReference>
<dbReference type="InterPro" id="IPR013737">
    <property type="entry name" value="Bac_rhamnosid_N"/>
</dbReference>
<dbReference type="InterPro" id="IPR035396">
    <property type="entry name" value="Bac_rhamnosid6H"/>
</dbReference>
<dbReference type="Pfam" id="PF17390">
    <property type="entry name" value="Bac_rhamnosid_C"/>
    <property type="match status" value="1"/>
</dbReference>
<sequence>MPYPKYAALWMTLAAATLTPAAPGASKTPPTVDPTYGLPIPKQPKAPAAVSATQWIWADTKTDNQTISLRRAFDLKAAPKKAVLYLTADDFFTLFVNGRQIDQSVPDPNDRDVWKRVHRIDVTPYLRAGKNALAARVVNAGGDAGFLAQLEIDGQAAILTDTSWKVSTDATPPADWSAVDFDADAWKPAAAIAPLSGGVWANVGGLQGWPGYEAVTAVPYLAHLTLPFARVADAHPGAGAFAGADNLANHSDAVLTVTPPPAGATDVPSLLLDFGKEIAGRVRIEPLTSGTVIVGTGESDDEALKAPWGGPHSLILTPGNASYTPYSAFRYVRLTFPAGTAQDPIRLRVSCDHKYYPVEYKGWFDCSDALLTKLWYTGAYTAHLCMQEDIWDAPKRDRARWIGDLHVSGEVINNVFADKFLMEQTMTRLRDDVQGGRPNTELPNNHVNTIPGYSCSWICTLADFHRHLGDYAYLKSQHDALISLLEYMRGELDERGLFANKLGKWPFVDWSPEFDGDHPMARATTHLFYVKAAREAAFLLREMNDAPSAAKYDAWADTLTAAARQYLPDAATDTYGNRLQENAMAVYSDVATPAQQTAIYSKVLTPDSPSWDKSGALLGNNPVLSPYYGNYIIAAMSQTGHNADTLRVLRDYWGGMLAEGATTFWEGYDPKLPKEHFHQFLQADNITGMNASLCHGWSAGPTNLLTERILGVSPTSGGFQTAEIIPDLGDLTWAEGAVPTPHGLLRVRAARAASQLTVTVTVPQGVSATVGVPGSGVTINGRPAKSIQSKDGRSFVPVAAGKSIVVSQI</sequence>
<feature type="domain" description="Bacterial alpha-L-rhamnosidase N-terminal" evidence="1">
    <location>
        <begin position="79"/>
        <end position="171"/>
    </location>
</feature>
<dbReference type="InterPro" id="IPR008979">
    <property type="entry name" value="Galactose-bd-like_sf"/>
</dbReference>
<dbReference type="Gene3D" id="2.60.120.260">
    <property type="entry name" value="Galactose-binding domain-like"/>
    <property type="match status" value="2"/>
</dbReference>
<dbReference type="InterPro" id="IPR008928">
    <property type="entry name" value="6-hairpin_glycosidase_sf"/>
</dbReference>
<evidence type="ECO:0000313" key="5">
    <source>
        <dbReference type="Proteomes" id="UP000287394"/>
    </source>
</evidence>
<dbReference type="KEGG" id="ccot:CCAX7_11110"/>
<dbReference type="InterPro" id="IPR012341">
    <property type="entry name" value="6hp_glycosidase-like_sf"/>
</dbReference>
<dbReference type="Pfam" id="PF08531">
    <property type="entry name" value="Bac_rhamnosid_N"/>
    <property type="match status" value="1"/>
</dbReference>
<dbReference type="PANTHER" id="PTHR34987:SF4">
    <property type="entry name" value="ALPHA-L-RHAMNOSIDASE C-TERMINAL DOMAIN-CONTAINING PROTEIN"/>
    <property type="match status" value="1"/>
</dbReference>
<dbReference type="RefSeq" id="WP_119321106.1">
    <property type="nucleotide sequence ID" value="NZ_AP025739.1"/>
</dbReference>
<dbReference type="OrthoDB" id="9761045at2"/>
<dbReference type="InterPro" id="IPR035398">
    <property type="entry name" value="Bac_rhamnosid_C"/>
</dbReference>
<feature type="domain" description="Alpha-L-rhamnosidase six-hairpin glycosidase" evidence="2">
    <location>
        <begin position="361"/>
        <end position="708"/>
    </location>
</feature>
<dbReference type="AlphaFoldDB" id="A0A402CUQ8"/>
<dbReference type="Proteomes" id="UP000287394">
    <property type="component" value="Chromosome"/>
</dbReference>
<dbReference type="SUPFAM" id="SSF49785">
    <property type="entry name" value="Galactose-binding domain-like"/>
    <property type="match status" value="1"/>
</dbReference>
<evidence type="ECO:0000313" key="4">
    <source>
        <dbReference type="EMBL" id="BDI29060.1"/>
    </source>
</evidence>
<keyword evidence="5" id="KW-1185">Reference proteome</keyword>
<evidence type="ECO:0000259" key="1">
    <source>
        <dbReference type="Pfam" id="PF08531"/>
    </source>
</evidence>
<proteinExistence type="predicted"/>
<dbReference type="EMBL" id="AP025739">
    <property type="protein sequence ID" value="BDI29060.1"/>
    <property type="molecule type" value="Genomic_DNA"/>
</dbReference>
<dbReference type="GO" id="GO:0005975">
    <property type="term" value="P:carbohydrate metabolic process"/>
    <property type="evidence" value="ECO:0007669"/>
    <property type="project" value="InterPro"/>
</dbReference>
<protein>
    <submittedName>
        <fullName evidence="4">Uncharacterized protein</fullName>
    </submittedName>
</protein>
<evidence type="ECO:0000259" key="3">
    <source>
        <dbReference type="Pfam" id="PF17390"/>
    </source>
</evidence>
<reference evidence="4 5" key="1">
    <citation type="journal article" date="2019" name="Int. J. Syst. Evol. Microbiol.">
        <title>Capsulimonas corticalis gen. nov., sp. nov., an aerobic capsulated bacterium, of a novel bacterial order, Capsulimonadales ord. nov., of the class Armatimonadia of the phylum Armatimonadetes.</title>
        <authorList>
            <person name="Li J."/>
            <person name="Kudo C."/>
            <person name="Tonouchi A."/>
        </authorList>
    </citation>
    <scope>NUCLEOTIDE SEQUENCE [LARGE SCALE GENOMIC DNA]</scope>
    <source>
        <strain evidence="4 5">AX-7</strain>
    </source>
</reference>
<dbReference type="SUPFAM" id="SSF48208">
    <property type="entry name" value="Six-hairpin glycosidases"/>
    <property type="match status" value="1"/>
</dbReference>
<accession>A0A402CUQ8</accession>
<dbReference type="Gene3D" id="1.50.10.10">
    <property type="match status" value="1"/>
</dbReference>
<dbReference type="Gene3D" id="2.60.420.10">
    <property type="entry name" value="Maltose phosphorylase, domain 3"/>
    <property type="match status" value="1"/>
</dbReference>